<evidence type="ECO:0000313" key="2">
    <source>
        <dbReference type="Proteomes" id="UP000322214"/>
    </source>
</evidence>
<reference evidence="1 2" key="1">
    <citation type="submission" date="2019-08" db="EMBL/GenBank/DDBJ databases">
        <title>Deep-cultivation of Planctomycetes and their phenomic and genomic characterization uncovers novel biology.</title>
        <authorList>
            <person name="Wiegand S."/>
            <person name="Jogler M."/>
            <person name="Boedeker C."/>
            <person name="Pinto D."/>
            <person name="Vollmers J."/>
            <person name="Rivas-Marin E."/>
            <person name="Kohn T."/>
            <person name="Peeters S.H."/>
            <person name="Heuer A."/>
            <person name="Rast P."/>
            <person name="Oberbeckmann S."/>
            <person name="Bunk B."/>
            <person name="Jeske O."/>
            <person name="Meyerdierks A."/>
            <person name="Storesund J.E."/>
            <person name="Kallscheuer N."/>
            <person name="Luecker S."/>
            <person name="Lage O.M."/>
            <person name="Pohl T."/>
            <person name="Merkel B.J."/>
            <person name="Hornburger P."/>
            <person name="Mueller R.-W."/>
            <person name="Bruemmer F."/>
            <person name="Labrenz M."/>
            <person name="Spormann A.M."/>
            <person name="Op den Camp H."/>
            <person name="Overmann J."/>
            <person name="Amann R."/>
            <person name="Jetten M.S.M."/>
            <person name="Mascher T."/>
            <person name="Medema M.H."/>
            <person name="Devos D.P."/>
            <person name="Kaster A.-K."/>
            <person name="Ovreas L."/>
            <person name="Rohde M."/>
            <person name="Galperin M.Y."/>
            <person name="Jogler C."/>
        </authorList>
    </citation>
    <scope>NUCLEOTIDE SEQUENCE [LARGE SCALE GENOMIC DNA]</scope>
    <source>
        <strain evidence="1 2">FC18</strain>
    </source>
</reference>
<evidence type="ECO:0000313" key="1">
    <source>
        <dbReference type="EMBL" id="QEG24897.1"/>
    </source>
</evidence>
<keyword evidence="2" id="KW-1185">Reference proteome</keyword>
<proteinExistence type="predicted"/>
<name>A0A5B9PDW9_9BACT</name>
<dbReference type="AlphaFoldDB" id="A0A5B9PDW9"/>
<sequence>MNQNVLSPLFALLLFVAHLNCVLEHQLVSTSADGIVDSTLATSESHTPSPGESNSCEHGGCICEGATLAVEFEFTSFEEVTFGFDFLSVYLLVSRTKQTGNAAHHFSKKPACRLPLRASDRCAALQTFLI</sequence>
<dbReference type="KEGG" id="mff:MFFC18_48200"/>
<dbReference type="Proteomes" id="UP000322214">
    <property type="component" value="Chromosome"/>
</dbReference>
<organism evidence="1 2">
    <name type="scientific">Mariniblastus fucicola</name>
    <dbReference type="NCBI Taxonomy" id="980251"/>
    <lineage>
        <taxon>Bacteria</taxon>
        <taxon>Pseudomonadati</taxon>
        <taxon>Planctomycetota</taxon>
        <taxon>Planctomycetia</taxon>
        <taxon>Pirellulales</taxon>
        <taxon>Pirellulaceae</taxon>
        <taxon>Mariniblastus</taxon>
    </lineage>
</organism>
<gene>
    <name evidence="1" type="ORF">MFFC18_48200</name>
</gene>
<accession>A0A5B9PDW9</accession>
<protein>
    <submittedName>
        <fullName evidence="1">Uncharacterized protein</fullName>
    </submittedName>
</protein>
<dbReference type="EMBL" id="CP042912">
    <property type="protein sequence ID" value="QEG24897.1"/>
    <property type="molecule type" value="Genomic_DNA"/>
</dbReference>